<feature type="compositionally biased region" description="Acidic residues" evidence="1">
    <location>
        <begin position="247"/>
        <end position="257"/>
    </location>
</feature>
<feature type="compositionally biased region" description="Acidic residues" evidence="1">
    <location>
        <begin position="199"/>
        <end position="213"/>
    </location>
</feature>
<evidence type="ECO:0000313" key="2">
    <source>
        <dbReference type="EMBL" id="BET25998.1"/>
    </source>
</evidence>
<proteinExistence type="predicted"/>
<feature type="region of interest" description="Disordered" evidence="1">
    <location>
        <begin position="139"/>
        <end position="168"/>
    </location>
</feature>
<accession>A0AA86IZ63</accession>
<protein>
    <submittedName>
        <fullName evidence="2">Uncharacterized protein</fullName>
    </submittedName>
</protein>
<dbReference type="Pfam" id="PF17963">
    <property type="entry name" value="Big_9"/>
    <property type="match status" value="1"/>
</dbReference>
<evidence type="ECO:0000256" key="1">
    <source>
        <dbReference type="SAM" id="MobiDB-lite"/>
    </source>
</evidence>
<dbReference type="Gene3D" id="2.60.40.3440">
    <property type="match status" value="1"/>
</dbReference>
<dbReference type="RefSeq" id="WP_130556494.1">
    <property type="nucleotide sequence ID" value="NZ_AP028947.1"/>
</dbReference>
<keyword evidence="3" id="KW-1185">Reference proteome</keyword>
<feature type="region of interest" description="Disordered" evidence="1">
    <location>
        <begin position="198"/>
        <end position="257"/>
    </location>
</feature>
<dbReference type="KEGG" id="lto:RGQ30_14990"/>
<dbReference type="Proteomes" id="UP001329151">
    <property type="component" value="Chromosome"/>
</dbReference>
<organism evidence="2 3">
    <name type="scientific">Limnobacter thiooxidans</name>
    <dbReference type="NCBI Taxonomy" id="131080"/>
    <lineage>
        <taxon>Bacteria</taxon>
        <taxon>Pseudomonadati</taxon>
        <taxon>Pseudomonadota</taxon>
        <taxon>Betaproteobacteria</taxon>
        <taxon>Burkholderiales</taxon>
        <taxon>Burkholderiaceae</taxon>
        <taxon>Limnobacter</taxon>
    </lineage>
</organism>
<feature type="compositionally biased region" description="Basic residues" evidence="1">
    <location>
        <begin position="21"/>
        <end position="30"/>
    </location>
</feature>
<sequence>MSEKPVVNTQNCDPSTLGLARKPRPAMKKKPATEVVVQLGPFTDGQITAPEMVRPLEGPTEWLIKPNTGEIVPFEAGTPPEKDVIRKYITVGAQDTDVPEDLPKIGDGYVVERVSQDPLPSMDSVVRQNGTDTVRVIENEGPAAVECKDPPPPPVDENEEPPVDPNEPECPTCPPCPPVCEPPVDEEECPTPPVCPPVDEQEDCDPPVEEEECPTPPVCPPVDEQEDCDPPVDEEECPTPPVCPPVDEQEDCDPPVEEEECPTPPVCPPVDEQEDCDPPVEEEECTPPPVCPPVDEQEDCDTPADAVNDCATTTAGCPVVIDVLKNDLGCGELEITEACAENGQVEIKDGKLHYTPNEGFCGEDVISYTMGDENCMNDTAHVYMNVTPAECPQPSGGCEEITENACPVVEENCDTGGSNHVRDYEYSSSSYNETLFSEQMDKVNEILNDKMEHINNLIQGKSSWASSYGAGNQFESAACAPVEEPAAAC</sequence>
<dbReference type="EMBL" id="AP028947">
    <property type="protein sequence ID" value="BET25998.1"/>
    <property type="molecule type" value="Genomic_DNA"/>
</dbReference>
<gene>
    <name evidence="2" type="ORF">RGQ30_14990</name>
</gene>
<dbReference type="AlphaFoldDB" id="A0AA86IZ63"/>
<feature type="region of interest" description="Disordered" evidence="1">
    <location>
        <begin position="1"/>
        <end position="31"/>
    </location>
</feature>
<evidence type="ECO:0000313" key="3">
    <source>
        <dbReference type="Proteomes" id="UP001329151"/>
    </source>
</evidence>
<reference evidence="2 3" key="1">
    <citation type="submission" date="2023-10" db="EMBL/GenBank/DDBJ databases">
        <title>Complete Genome Sequence of Limnobacter thiooxidans CS-K2T, Isolated from freshwater lake sediments in Bavaria, Germany.</title>
        <authorList>
            <person name="Naruki M."/>
            <person name="Watanabe A."/>
            <person name="Warashina T."/>
            <person name="Morita T."/>
            <person name="Arakawa K."/>
        </authorList>
    </citation>
    <scope>NUCLEOTIDE SEQUENCE [LARGE SCALE GENOMIC DNA]</scope>
    <source>
        <strain evidence="2 3">CS-K2</strain>
    </source>
</reference>
<feature type="compositionally biased region" description="Acidic residues" evidence="1">
    <location>
        <begin position="223"/>
        <end position="237"/>
    </location>
</feature>
<name>A0AA86IZ63_9BURK</name>